<dbReference type="Proteomes" id="UP000288351">
    <property type="component" value="Unassembled WGS sequence"/>
</dbReference>
<dbReference type="InterPro" id="IPR001080">
    <property type="entry name" value="3Fe4S_ferredoxin"/>
</dbReference>
<evidence type="ECO:0000256" key="4">
    <source>
        <dbReference type="ARBA" id="ARBA00022982"/>
    </source>
</evidence>
<accession>A0A059W735</accession>
<dbReference type="EMBL" id="BHXC01000006">
    <property type="protein sequence ID" value="GCB92762.1"/>
    <property type="molecule type" value="Genomic_DNA"/>
</dbReference>
<dbReference type="STRING" id="68570.DC74_4639"/>
<dbReference type="GO" id="GO:0009055">
    <property type="term" value="F:electron transfer activity"/>
    <property type="evidence" value="ECO:0007669"/>
    <property type="project" value="UniProtKB-UniRule"/>
</dbReference>
<organism evidence="9 10">
    <name type="scientific">Streptomyces noursei</name>
    <name type="common">Streptomyces albulus</name>
    <dbReference type="NCBI Taxonomy" id="1971"/>
    <lineage>
        <taxon>Bacteria</taxon>
        <taxon>Bacillati</taxon>
        <taxon>Actinomycetota</taxon>
        <taxon>Actinomycetes</taxon>
        <taxon>Kitasatosporales</taxon>
        <taxon>Streptomycetaceae</taxon>
        <taxon>Streptomyces</taxon>
    </lineage>
</organism>
<dbReference type="GO" id="GO:0051538">
    <property type="term" value="F:3 iron, 4 sulfur cluster binding"/>
    <property type="evidence" value="ECO:0007669"/>
    <property type="project" value="UniProtKB-KW"/>
</dbReference>
<dbReference type="PANTHER" id="PTHR36923">
    <property type="entry name" value="FERREDOXIN"/>
    <property type="match status" value="1"/>
</dbReference>
<dbReference type="GO" id="GO:0005506">
    <property type="term" value="F:iron ion binding"/>
    <property type="evidence" value="ECO:0007669"/>
    <property type="project" value="UniProtKB-UniRule"/>
</dbReference>
<protein>
    <recommendedName>
        <fullName evidence="8">Ferredoxin</fullName>
    </recommendedName>
</protein>
<keyword evidence="4 8" id="KW-0249">Electron transport</keyword>
<dbReference type="InterPro" id="IPR051269">
    <property type="entry name" value="Fe-S_cluster_ET"/>
</dbReference>
<dbReference type="eggNOG" id="COG1141">
    <property type="taxonomic scope" value="Bacteria"/>
</dbReference>
<dbReference type="SUPFAM" id="SSF54862">
    <property type="entry name" value="4Fe-4S ferredoxins"/>
    <property type="match status" value="1"/>
</dbReference>
<dbReference type="RefSeq" id="WP_016573854.1">
    <property type="nucleotide sequence ID" value="NZ_BHXC01000006.1"/>
</dbReference>
<evidence type="ECO:0000256" key="5">
    <source>
        <dbReference type="ARBA" id="ARBA00023004"/>
    </source>
</evidence>
<dbReference type="PANTHER" id="PTHR36923:SF3">
    <property type="entry name" value="FERREDOXIN"/>
    <property type="match status" value="1"/>
</dbReference>
<dbReference type="AlphaFoldDB" id="A0A059W735"/>
<evidence type="ECO:0000256" key="6">
    <source>
        <dbReference type="ARBA" id="ARBA00023014"/>
    </source>
</evidence>
<gene>
    <name evidence="9" type="ORF">SALB_05537</name>
</gene>
<proteinExistence type="predicted"/>
<evidence type="ECO:0000256" key="3">
    <source>
        <dbReference type="ARBA" id="ARBA00022723"/>
    </source>
</evidence>
<reference evidence="9 10" key="1">
    <citation type="journal article" date="2019" name="Microbiol. Resour. Announc.">
        <title>Draft Genome Sequence of the Most Traditional epsilon-Poly-l-Lysine Producer, Streptomyces albulus NBRC14147.</title>
        <authorList>
            <person name="Yamanaka K."/>
            <person name="Hamano Y."/>
        </authorList>
    </citation>
    <scope>NUCLEOTIDE SEQUENCE [LARGE SCALE GENOMIC DNA]</scope>
    <source>
        <strain evidence="9 10">NBRC 14147</strain>
    </source>
</reference>
<evidence type="ECO:0000313" key="9">
    <source>
        <dbReference type="EMBL" id="GCB92762.1"/>
    </source>
</evidence>
<comment type="cofactor">
    <cofactor evidence="1">
        <name>[3Fe-4S] cluster</name>
        <dbReference type="ChEBI" id="CHEBI:21137"/>
    </cofactor>
</comment>
<evidence type="ECO:0000256" key="7">
    <source>
        <dbReference type="ARBA" id="ARBA00023291"/>
    </source>
</evidence>
<comment type="caution">
    <text evidence="9">The sequence shown here is derived from an EMBL/GenBank/DDBJ whole genome shotgun (WGS) entry which is preliminary data.</text>
</comment>
<evidence type="ECO:0000256" key="1">
    <source>
        <dbReference type="ARBA" id="ARBA00001927"/>
    </source>
</evidence>
<dbReference type="Pfam" id="PF13459">
    <property type="entry name" value="Fer4_15"/>
    <property type="match status" value="1"/>
</dbReference>
<evidence type="ECO:0000256" key="2">
    <source>
        <dbReference type="ARBA" id="ARBA00022448"/>
    </source>
</evidence>
<sequence>MQITVDYALCDGLGQCALVAPEVFALDDDEHLVVAPDPAPELAGKVAAAARACPVRAISVEGA</sequence>
<dbReference type="PRINTS" id="PR00352">
    <property type="entry name" value="3FE4SFRDOXIN"/>
</dbReference>
<keyword evidence="6 8" id="KW-0411">Iron-sulfur</keyword>
<keyword evidence="2 8" id="KW-0813">Transport</keyword>
<evidence type="ECO:0000313" key="10">
    <source>
        <dbReference type="Proteomes" id="UP000288351"/>
    </source>
</evidence>
<dbReference type="Gene3D" id="3.30.70.20">
    <property type="match status" value="1"/>
</dbReference>
<keyword evidence="3 8" id="KW-0479">Metal-binding</keyword>
<keyword evidence="5 8" id="KW-0408">Iron</keyword>
<comment type="function">
    <text evidence="8">Ferredoxins are iron-sulfur proteins that transfer electrons in a wide variety of metabolic reactions.</text>
</comment>
<name>A0A059W735_STRNR</name>
<keyword evidence="7" id="KW-0003">3Fe-4S</keyword>
<evidence type="ECO:0000256" key="8">
    <source>
        <dbReference type="RuleBase" id="RU368020"/>
    </source>
</evidence>